<keyword evidence="2" id="KW-1185">Reference proteome</keyword>
<name>A0A330HSJ0_9HYPH</name>
<evidence type="ECO:0000313" key="1">
    <source>
        <dbReference type="EMBL" id="RAZ91173.1"/>
    </source>
</evidence>
<gene>
    <name evidence="1" type="ORF">DPM33_07585</name>
</gene>
<accession>A0A330HSJ0</accession>
<dbReference type="Gene3D" id="3.40.50.150">
    <property type="entry name" value="Vaccinia Virus protein VP39"/>
    <property type="match status" value="2"/>
</dbReference>
<dbReference type="GO" id="GO:0032259">
    <property type="term" value="P:methylation"/>
    <property type="evidence" value="ECO:0007669"/>
    <property type="project" value="UniProtKB-KW"/>
</dbReference>
<keyword evidence="1" id="KW-0808">Transferase</keyword>
<dbReference type="Proteomes" id="UP000251558">
    <property type="component" value="Unassembled WGS sequence"/>
</dbReference>
<keyword evidence="1" id="KW-0489">Methyltransferase</keyword>
<dbReference type="Pfam" id="PF13489">
    <property type="entry name" value="Methyltransf_23"/>
    <property type="match status" value="1"/>
</dbReference>
<dbReference type="GO" id="GO:0008168">
    <property type="term" value="F:methyltransferase activity"/>
    <property type="evidence" value="ECO:0007669"/>
    <property type="project" value="UniProtKB-KW"/>
</dbReference>
<dbReference type="InterPro" id="IPR029063">
    <property type="entry name" value="SAM-dependent_MTases_sf"/>
</dbReference>
<dbReference type="AlphaFoldDB" id="A0A330HSJ0"/>
<dbReference type="SUPFAM" id="SSF53335">
    <property type="entry name" value="S-adenosyl-L-methionine-dependent methyltransferases"/>
    <property type="match status" value="2"/>
</dbReference>
<dbReference type="CDD" id="cd02440">
    <property type="entry name" value="AdoMet_MTases"/>
    <property type="match status" value="2"/>
</dbReference>
<protein>
    <submittedName>
        <fullName evidence="1">Methyltransferase type 12</fullName>
    </submittedName>
</protein>
<reference evidence="1 2" key="1">
    <citation type="submission" date="2018-07" db="EMBL/GenBank/DDBJ databases">
        <title>Diversity of Mesorhizobium strains in Brazil.</title>
        <authorList>
            <person name="Helene L.C.F."/>
            <person name="Dall'Agnol R."/>
            <person name="Delamuta J.R.M."/>
            <person name="Hungria M."/>
        </authorList>
    </citation>
    <scope>NUCLEOTIDE SEQUENCE [LARGE SCALE GENOMIC DNA]</scope>
    <source>
        <strain evidence="1 2">AC99b</strain>
    </source>
</reference>
<comment type="caution">
    <text evidence="1">The sequence shown here is derived from an EMBL/GenBank/DDBJ whole genome shotgun (WGS) entry which is preliminary data.</text>
</comment>
<dbReference type="RefSeq" id="WP_112096807.1">
    <property type="nucleotide sequence ID" value="NZ_QMBP01000003.1"/>
</dbReference>
<evidence type="ECO:0000313" key="2">
    <source>
        <dbReference type="Proteomes" id="UP000251558"/>
    </source>
</evidence>
<dbReference type="OrthoDB" id="5195124at2"/>
<proteinExistence type="predicted"/>
<dbReference type="EMBL" id="QMBP01000003">
    <property type="protein sequence ID" value="RAZ91173.1"/>
    <property type="molecule type" value="Genomic_DNA"/>
</dbReference>
<sequence length="534" mass="58635">MTVDFRQIIRIAAGKHSRGIEFGASYAPILPKSDGYQTLVIDHADAETLRAKYRPHGVDVSRIEEVDAIDDGGELLALDPTGQGFDFIVASHVFEHLTDPIHFLQRCERALSPGGRIFLLVPDRRFTFDYLRPCSSLGQMLAAYFSGDTRHNAASMYDHYASNAMRGGVQVWTQGSTGDFAFAGTPSEGYRLATRPGSDYVDCHAWVFTPSSFRLIMADLRAIGLVGLGEERFYPSIGCEFFVELSSASANPVQDRLTLALAALAESATEDSGQPIAVPHYIRTAPSNQNAVDALAGQWVGAFPAELDLQAGAAHLHGDLRIQWLAEQLGDRLPGQHVLELGPLEGAHTATLLAAGARSVLAIEANRDAFLRCLITKEVLGLRDASFRLGDFMVFLEQDANDWPLIVASGVLYHMVDPLRTLELLAKRTDRLYLWTHVVDEAAMPVGDPRRAHLAAPERRNWLGRDVTLHPRPYGDVKSSTFCGGMDAVPRWMDKHDLLWALGQLGFNNVIVAHEAPDDQHGPALSILARRTRA</sequence>
<organism evidence="1 2">
    <name type="scientific">Mesorhizobium hawassense</name>
    <dbReference type="NCBI Taxonomy" id="1209954"/>
    <lineage>
        <taxon>Bacteria</taxon>
        <taxon>Pseudomonadati</taxon>
        <taxon>Pseudomonadota</taxon>
        <taxon>Alphaproteobacteria</taxon>
        <taxon>Hyphomicrobiales</taxon>
        <taxon>Phyllobacteriaceae</taxon>
        <taxon>Mesorhizobium</taxon>
    </lineage>
</organism>